<name>A0A1V4QDN1_UNCW3</name>
<dbReference type="InterPro" id="IPR017900">
    <property type="entry name" value="4Fe4S_Fe_S_CS"/>
</dbReference>
<evidence type="ECO:0000313" key="6">
    <source>
        <dbReference type="Proteomes" id="UP000191663"/>
    </source>
</evidence>
<feature type="domain" description="4Fe-4S ferredoxin-type" evidence="4">
    <location>
        <begin position="13"/>
        <end position="43"/>
    </location>
</feature>
<gene>
    <name evidence="5" type="ORF">BXT86_06310</name>
</gene>
<comment type="caution">
    <text evidence="5">The sequence shown here is derived from an EMBL/GenBank/DDBJ whole genome shotgun (WGS) entry which is preliminary data.</text>
</comment>
<dbReference type="PANTHER" id="PTHR43255:SF2">
    <property type="entry name" value="HETERODISULFIDE REDUCTASE RELATED PROTEIN"/>
    <property type="match status" value="1"/>
</dbReference>
<dbReference type="InterPro" id="IPR017896">
    <property type="entry name" value="4Fe4S_Fe-S-bd"/>
</dbReference>
<proteinExistence type="predicted"/>
<evidence type="ECO:0000256" key="2">
    <source>
        <dbReference type="ARBA" id="ARBA00023004"/>
    </source>
</evidence>
<accession>A0A1V4QDN1</accession>
<dbReference type="EMBL" id="MUKB01000119">
    <property type="protein sequence ID" value="OPX17479.1"/>
    <property type="molecule type" value="Genomic_DNA"/>
</dbReference>
<keyword evidence="2" id="KW-0408">Iron</keyword>
<evidence type="ECO:0000256" key="3">
    <source>
        <dbReference type="ARBA" id="ARBA00023014"/>
    </source>
</evidence>
<dbReference type="InterPro" id="IPR009051">
    <property type="entry name" value="Helical_ferredxn"/>
</dbReference>
<dbReference type="Pfam" id="PF02754">
    <property type="entry name" value="CCG"/>
    <property type="match status" value="2"/>
</dbReference>
<reference evidence="6" key="1">
    <citation type="submission" date="2017-01" db="EMBL/GenBank/DDBJ databases">
        <title>Novel pathways for hydrocarbon cycling and metabolic interdependencies in hydrothermal sediment communities.</title>
        <authorList>
            <person name="Dombrowski N."/>
            <person name="Seitz K."/>
            <person name="Teske A."/>
            <person name="Baker B."/>
        </authorList>
    </citation>
    <scope>NUCLEOTIDE SEQUENCE [LARGE SCALE GENOMIC DNA]</scope>
</reference>
<dbReference type="GO" id="GO:0046872">
    <property type="term" value="F:metal ion binding"/>
    <property type="evidence" value="ECO:0007669"/>
    <property type="project" value="UniProtKB-KW"/>
</dbReference>
<protein>
    <recommendedName>
        <fullName evidence="4">4Fe-4S ferredoxin-type domain-containing protein</fullName>
    </recommendedName>
</protein>
<evidence type="ECO:0000313" key="5">
    <source>
        <dbReference type="EMBL" id="OPX17479.1"/>
    </source>
</evidence>
<evidence type="ECO:0000259" key="4">
    <source>
        <dbReference type="PROSITE" id="PS51379"/>
    </source>
</evidence>
<dbReference type="PANTHER" id="PTHR43255">
    <property type="entry name" value="IRON-SULFUR-BINDING OXIDOREDUCTASE FADF-RELATED-RELATED"/>
    <property type="match status" value="1"/>
</dbReference>
<dbReference type="GO" id="GO:0005886">
    <property type="term" value="C:plasma membrane"/>
    <property type="evidence" value="ECO:0007669"/>
    <property type="project" value="TreeGrafter"/>
</dbReference>
<evidence type="ECO:0000256" key="1">
    <source>
        <dbReference type="ARBA" id="ARBA00022723"/>
    </source>
</evidence>
<organism evidence="5 6">
    <name type="scientific">candidate division WOR-3 bacterium 4484_100</name>
    <dbReference type="NCBI Taxonomy" id="1936077"/>
    <lineage>
        <taxon>Bacteria</taxon>
        <taxon>Bacteria division WOR-3</taxon>
    </lineage>
</organism>
<dbReference type="PROSITE" id="PS51379">
    <property type="entry name" value="4FE4S_FER_2"/>
    <property type="match status" value="2"/>
</dbReference>
<dbReference type="InterPro" id="IPR051460">
    <property type="entry name" value="HdrC_iron-sulfur_subunit"/>
</dbReference>
<dbReference type="SUPFAM" id="SSF46548">
    <property type="entry name" value="alpha-helical ferredoxin"/>
    <property type="match status" value="1"/>
</dbReference>
<keyword evidence="3" id="KW-0411">Iron-sulfur</keyword>
<dbReference type="GO" id="GO:0051536">
    <property type="term" value="F:iron-sulfur cluster binding"/>
    <property type="evidence" value="ECO:0007669"/>
    <property type="project" value="UniProtKB-KW"/>
</dbReference>
<dbReference type="AlphaFoldDB" id="A0A1V4QDN1"/>
<dbReference type="Gene3D" id="1.10.1060.10">
    <property type="entry name" value="Alpha-helical ferredoxin"/>
    <property type="match status" value="1"/>
</dbReference>
<keyword evidence="1" id="KW-0479">Metal-binding</keyword>
<dbReference type="Pfam" id="PF13183">
    <property type="entry name" value="Fer4_8"/>
    <property type="match status" value="1"/>
</dbReference>
<feature type="domain" description="4Fe-4S ferredoxin-type" evidence="4">
    <location>
        <begin position="65"/>
        <end position="89"/>
    </location>
</feature>
<sequence length="388" mass="43863">MEINSEIRDALIEEGAQDAYKCYQCGKCSSVCPWFQVGTYEFPVHRLGIETLLGLLASSEEKEELAREVDRIYRCVGCEACIEQCPLGVNIPAILRAARRILVDFGSYPDTLKSVVQKLKNVGNPLGEPPEKRGDWARPLDLKYYNQEMEYLYFPCCIPAYDSRLQNVARSTAQLLRTAGVSFGILGEKENCCGEALRRIGAEKVYQELAKRNIELFRQNDVKKVITTSPHCYTTFKNEYPEFGGEFEIFHITQILARLLAEGKIVPGRRFEKKVVYHDPCTLGRQNGIYEEPRAVLRSIPGLELLEVEEFCRNLSLCCGAGGGALWQDWDKDERIADVRVNQLLETGAEVIAVACPYCLQMFEETLKSMGKEIPVLAVSEILYEVTK</sequence>
<dbReference type="GO" id="GO:0016491">
    <property type="term" value="F:oxidoreductase activity"/>
    <property type="evidence" value="ECO:0007669"/>
    <property type="project" value="UniProtKB-ARBA"/>
</dbReference>
<dbReference type="PROSITE" id="PS00198">
    <property type="entry name" value="4FE4S_FER_1"/>
    <property type="match status" value="1"/>
</dbReference>
<dbReference type="Proteomes" id="UP000191663">
    <property type="component" value="Unassembled WGS sequence"/>
</dbReference>
<dbReference type="InterPro" id="IPR004017">
    <property type="entry name" value="Cys_rich_dom"/>
</dbReference>